<evidence type="ECO:0000256" key="6">
    <source>
        <dbReference type="SAM" id="MobiDB-lite"/>
    </source>
</evidence>
<dbReference type="SUPFAM" id="SSF47459">
    <property type="entry name" value="HLH, helix-loop-helix DNA-binding domain"/>
    <property type="match status" value="1"/>
</dbReference>
<keyword evidence="5" id="KW-0539">Nucleus</keyword>
<feature type="compositionally biased region" description="Polar residues" evidence="6">
    <location>
        <begin position="23"/>
        <end position="34"/>
    </location>
</feature>
<feature type="compositionally biased region" description="Polar residues" evidence="6">
    <location>
        <begin position="225"/>
        <end position="241"/>
    </location>
</feature>
<accession>A0A1I8MV63</accession>
<protein>
    <submittedName>
        <fullName evidence="10">Neurogenic differentiation factor 4</fullName>
    </submittedName>
</protein>
<dbReference type="EnsemblMetazoa" id="MDOA008767-RA">
    <property type="protein sequence ID" value="MDOA008767-PA"/>
    <property type="gene ID" value="MDOA008767"/>
</dbReference>
<organism evidence="8">
    <name type="scientific">Musca domestica</name>
    <name type="common">House fly</name>
    <dbReference type="NCBI Taxonomy" id="7370"/>
    <lineage>
        <taxon>Eukaryota</taxon>
        <taxon>Metazoa</taxon>
        <taxon>Ecdysozoa</taxon>
        <taxon>Arthropoda</taxon>
        <taxon>Hexapoda</taxon>
        <taxon>Insecta</taxon>
        <taxon>Pterygota</taxon>
        <taxon>Neoptera</taxon>
        <taxon>Endopterygota</taxon>
        <taxon>Diptera</taxon>
        <taxon>Brachycera</taxon>
        <taxon>Muscomorpha</taxon>
        <taxon>Muscoidea</taxon>
        <taxon>Muscidae</taxon>
        <taxon>Musca</taxon>
    </lineage>
</organism>
<dbReference type="OrthoDB" id="10055449at2759"/>
<dbReference type="AlphaFoldDB" id="A0A1I8MV63"/>
<dbReference type="VEuPathDB" id="VectorBase:MDOA008767"/>
<keyword evidence="3" id="KW-0238">DNA-binding</keyword>
<dbReference type="GO" id="GO:0000981">
    <property type="term" value="F:DNA-binding transcription factor activity, RNA polymerase II-specific"/>
    <property type="evidence" value="ECO:0007669"/>
    <property type="project" value="TreeGrafter"/>
</dbReference>
<dbReference type="InterPro" id="IPR011598">
    <property type="entry name" value="bHLH_dom"/>
</dbReference>
<evidence type="ECO:0000313" key="9">
    <source>
        <dbReference type="Proteomes" id="UP001652621"/>
    </source>
</evidence>
<evidence type="ECO:0000313" key="10">
    <source>
        <dbReference type="RefSeq" id="XP_005176058.1"/>
    </source>
</evidence>
<dbReference type="eggNOG" id="KOG4029">
    <property type="taxonomic scope" value="Eukaryota"/>
</dbReference>
<feature type="compositionally biased region" description="Low complexity" evidence="6">
    <location>
        <begin position="242"/>
        <end position="252"/>
    </location>
</feature>
<dbReference type="Proteomes" id="UP001652621">
    <property type="component" value="Unplaced"/>
</dbReference>
<proteinExistence type="predicted"/>
<dbReference type="InterPro" id="IPR050283">
    <property type="entry name" value="E-box_TF_Regulators"/>
</dbReference>
<dbReference type="RefSeq" id="XP_005176058.1">
    <property type="nucleotide sequence ID" value="XM_005176001.3"/>
</dbReference>
<feature type="compositionally biased region" description="Basic residues" evidence="6">
    <location>
        <begin position="300"/>
        <end position="315"/>
    </location>
</feature>
<feature type="compositionally biased region" description="Low complexity" evidence="6">
    <location>
        <begin position="316"/>
        <end position="333"/>
    </location>
</feature>
<dbReference type="PROSITE" id="PS50888">
    <property type="entry name" value="BHLH"/>
    <property type="match status" value="1"/>
</dbReference>
<dbReference type="GO" id="GO:0000977">
    <property type="term" value="F:RNA polymerase II transcription regulatory region sequence-specific DNA binding"/>
    <property type="evidence" value="ECO:0007669"/>
    <property type="project" value="TreeGrafter"/>
</dbReference>
<keyword evidence="2" id="KW-0805">Transcription regulation</keyword>
<feature type="compositionally biased region" description="Acidic residues" evidence="6">
    <location>
        <begin position="13"/>
        <end position="22"/>
    </location>
</feature>
<dbReference type="SMART" id="SM00353">
    <property type="entry name" value="HLH"/>
    <property type="match status" value="1"/>
</dbReference>
<dbReference type="Pfam" id="PF00010">
    <property type="entry name" value="HLH"/>
    <property type="match status" value="1"/>
</dbReference>
<dbReference type="Gene3D" id="4.10.280.10">
    <property type="entry name" value="Helix-loop-helix DNA-binding domain"/>
    <property type="match status" value="1"/>
</dbReference>
<dbReference type="CDD" id="cd11423">
    <property type="entry name" value="bHLH_TS_musculin_like"/>
    <property type="match status" value="1"/>
</dbReference>
<dbReference type="PANTHER" id="PTHR23349">
    <property type="entry name" value="BASIC HELIX-LOOP-HELIX TRANSCRIPTION FACTOR, TWIST"/>
    <property type="match status" value="1"/>
</dbReference>
<reference evidence="10" key="2">
    <citation type="submission" date="2025-04" db="UniProtKB">
        <authorList>
            <consortium name="RefSeq"/>
        </authorList>
    </citation>
    <scope>IDENTIFICATION</scope>
    <source>
        <strain evidence="10">Aabys</strain>
    </source>
</reference>
<evidence type="ECO:0000256" key="4">
    <source>
        <dbReference type="ARBA" id="ARBA00023163"/>
    </source>
</evidence>
<feature type="region of interest" description="Disordered" evidence="6">
    <location>
        <begin position="289"/>
        <end position="339"/>
    </location>
</feature>
<comment type="subcellular location">
    <subcellularLocation>
        <location evidence="1">Nucleus</location>
    </subcellularLocation>
</comment>
<gene>
    <name evidence="8" type="primary">101899272</name>
    <name evidence="10" type="synonym">LOC101899272</name>
</gene>
<evidence type="ECO:0000256" key="2">
    <source>
        <dbReference type="ARBA" id="ARBA00023015"/>
    </source>
</evidence>
<dbReference type="GO" id="GO:0046983">
    <property type="term" value="F:protein dimerization activity"/>
    <property type="evidence" value="ECO:0007669"/>
    <property type="project" value="InterPro"/>
</dbReference>
<keyword evidence="9" id="KW-1185">Reference proteome</keyword>
<keyword evidence="4" id="KW-0804">Transcription</keyword>
<dbReference type="STRING" id="7370.A0A1I8MV63"/>
<feature type="compositionally biased region" description="Polar residues" evidence="6">
    <location>
        <begin position="148"/>
        <end position="176"/>
    </location>
</feature>
<feature type="compositionally biased region" description="Low complexity" evidence="6">
    <location>
        <begin position="187"/>
        <end position="196"/>
    </location>
</feature>
<evidence type="ECO:0000313" key="8">
    <source>
        <dbReference type="EnsemblMetazoa" id="MDOA008767-PA"/>
    </source>
</evidence>
<dbReference type="GO" id="GO:0005634">
    <property type="term" value="C:nucleus"/>
    <property type="evidence" value="ECO:0007669"/>
    <property type="project" value="UniProtKB-SubCell"/>
</dbReference>
<reference evidence="8" key="1">
    <citation type="submission" date="2020-05" db="UniProtKB">
        <authorList>
            <consortium name="EnsemblMetazoa"/>
        </authorList>
    </citation>
    <scope>IDENTIFICATION</scope>
    <source>
        <strain evidence="8">Aabys</strain>
    </source>
</reference>
<evidence type="ECO:0000256" key="3">
    <source>
        <dbReference type="ARBA" id="ARBA00023125"/>
    </source>
</evidence>
<dbReference type="KEGG" id="mde:101899272"/>
<dbReference type="GO" id="GO:0032502">
    <property type="term" value="P:developmental process"/>
    <property type="evidence" value="ECO:0007669"/>
    <property type="project" value="TreeGrafter"/>
</dbReference>
<name>A0A1I8MV63_MUSDO</name>
<evidence type="ECO:0000256" key="5">
    <source>
        <dbReference type="ARBA" id="ARBA00023242"/>
    </source>
</evidence>
<sequence>MPRKKRAASPFELMDDDYDEDASSQSSRNDNPPVQRNAANARERARMRVLSSAFGRLKTKLPNIPSDTKLSKLDTLRLATMYIKQLKAVVEGNAPLNTNSAMGEAEINGGPSSLLGDTPNCFLQLHSGAANMNWPFGLHHQVNHHSSASTNRSQTYNTSYVTNGTPTWCQTETNPAKKTRFDTENYQQQQQQPINPHNHEQQQENPPYLLTLISSSTPPTPPNSQPADNTIWYSETPSPDLSSSTTTTTSSSNGIGGYDGPSHHHPHQTLPHHHSNILLEHHLAHMQLTPPHSNANRSYPQHHHQHHASLAHQHQHYSQQQHHQQYSHHLPPLSGDGRQHELQYINSNNLTAASIR</sequence>
<dbReference type="PANTHER" id="PTHR23349:SF72">
    <property type="entry name" value="HLH54F"/>
    <property type="match status" value="1"/>
</dbReference>
<dbReference type="VEuPathDB" id="VectorBase:MDOMA2_016339"/>
<feature type="domain" description="BHLH" evidence="7">
    <location>
        <begin position="34"/>
        <end position="86"/>
    </location>
</feature>
<feature type="region of interest" description="Disordered" evidence="6">
    <location>
        <begin position="1"/>
        <end position="42"/>
    </location>
</feature>
<dbReference type="FunFam" id="4.10.280.10:FF:000010">
    <property type="entry name" value="Scleraxis bHLH transcription factor"/>
    <property type="match status" value="1"/>
</dbReference>
<evidence type="ECO:0000259" key="7">
    <source>
        <dbReference type="PROSITE" id="PS50888"/>
    </source>
</evidence>
<evidence type="ECO:0000256" key="1">
    <source>
        <dbReference type="ARBA" id="ARBA00004123"/>
    </source>
</evidence>
<feature type="region of interest" description="Disordered" evidence="6">
    <location>
        <begin position="148"/>
        <end position="271"/>
    </location>
</feature>
<feature type="compositionally biased region" description="Low complexity" evidence="6">
    <location>
        <begin position="206"/>
        <end position="217"/>
    </location>
</feature>
<dbReference type="InterPro" id="IPR036638">
    <property type="entry name" value="HLH_DNA-bd_sf"/>
</dbReference>